<comment type="subcellular location">
    <subcellularLocation>
        <location evidence="1">Endoplasmic reticulum membrane</location>
        <topology evidence="1">Multi-pass membrane protein</topology>
    </subcellularLocation>
</comment>
<dbReference type="AlphaFoldDB" id="A0A2T7DKE1"/>
<dbReference type="GO" id="GO:0004168">
    <property type="term" value="F:dolichol kinase activity"/>
    <property type="evidence" value="ECO:0007669"/>
    <property type="project" value="UniProtKB-EC"/>
</dbReference>
<organism evidence="11 12">
    <name type="scientific">Panicum hallii var. hallii</name>
    <dbReference type="NCBI Taxonomy" id="1504633"/>
    <lineage>
        <taxon>Eukaryota</taxon>
        <taxon>Viridiplantae</taxon>
        <taxon>Streptophyta</taxon>
        <taxon>Embryophyta</taxon>
        <taxon>Tracheophyta</taxon>
        <taxon>Spermatophyta</taxon>
        <taxon>Magnoliopsida</taxon>
        <taxon>Liliopsida</taxon>
        <taxon>Poales</taxon>
        <taxon>Poaceae</taxon>
        <taxon>PACMAD clade</taxon>
        <taxon>Panicoideae</taxon>
        <taxon>Panicodae</taxon>
        <taxon>Paniceae</taxon>
        <taxon>Panicinae</taxon>
        <taxon>Panicum</taxon>
        <taxon>Panicum sect. Panicum</taxon>
    </lineage>
</organism>
<reference evidence="11 12" key="1">
    <citation type="submission" date="2018-04" db="EMBL/GenBank/DDBJ databases">
        <title>WGS assembly of Panicum hallii var. hallii HAL2.</title>
        <authorList>
            <person name="Lovell J."/>
            <person name="Jenkins J."/>
            <person name="Lowry D."/>
            <person name="Mamidi S."/>
            <person name="Sreedasyam A."/>
            <person name="Weng X."/>
            <person name="Barry K."/>
            <person name="Bonette J."/>
            <person name="Campitelli B."/>
            <person name="Daum C."/>
            <person name="Gordon S."/>
            <person name="Gould B."/>
            <person name="Lipzen A."/>
            <person name="MacQueen A."/>
            <person name="Palacio-Mejia J."/>
            <person name="Plott C."/>
            <person name="Shakirov E."/>
            <person name="Shu S."/>
            <person name="Yoshinaga Y."/>
            <person name="Zane M."/>
            <person name="Rokhsar D."/>
            <person name="Grimwood J."/>
            <person name="Schmutz J."/>
            <person name="Juenger T."/>
        </authorList>
    </citation>
    <scope>NUCLEOTIDE SEQUENCE [LARGE SCALE GENOMIC DNA]</scope>
    <source>
        <strain evidence="12">cv. HAL2</strain>
    </source>
</reference>
<dbReference type="GO" id="GO:0005789">
    <property type="term" value="C:endoplasmic reticulum membrane"/>
    <property type="evidence" value="ECO:0007669"/>
    <property type="project" value="UniProtKB-SubCell"/>
</dbReference>
<gene>
    <name evidence="11" type="ORF">GQ55_5G263600</name>
</gene>
<name>A0A2T7DKE1_9POAL</name>
<evidence type="ECO:0000256" key="5">
    <source>
        <dbReference type="ARBA" id="ARBA00022692"/>
    </source>
</evidence>
<dbReference type="Gramene" id="PUZ56043">
    <property type="protein sequence ID" value="PUZ56043"/>
    <property type="gene ID" value="GQ55_5G263600"/>
</dbReference>
<comment type="similarity">
    <text evidence="2">Belongs to the polyprenol kinase family.</text>
</comment>
<dbReference type="STRING" id="1504633.A0A2T7DKE1"/>
<evidence type="ECO:0000256" key="8">
    <source>
        <dbReference type="ARBA" id="ARBA00022989"/>
    </source>
</evidence>
<evidence type="ECO:0000256" key="6">
    <source>
        <dbReference type="ARBA" id="ARBA00022777"/>
    </source>
</evidence>
<evidence type="ECO:0000256" key="1">
    <source>
        <dbReference type="ARBA" id="ARBA00004477"/>
    </source>
</evidence>
<keyword evidence="7" id="KW-0256">Endoplasmic reticulum</keyword>
<keyword evidence="9 10" id="KW-0472">Membrane</keyword>
<dbReference type="OrthoDB" id="377083at2759"/>
<keyword evidence="4" id="KW-0808">Transferase</keyword>
<protein>
    <recommendedName>
        <fullName evidence="3">dolichol kinase</fullName>
        <ecNumber evidence="3">2.7.1.108</ecNumber>
    </recommendedName>
</protein>
<evidence type="ECO:0000256" key="3">
    <source>
        <dbReference type="ARBA" id="ARBA00012132"/>
    </source>
</evidence>
<evidence type="ECO:0000256" key="7">
    <source>
        <dbReference type="ARBA" id="ARBA00022824"/>
    </source>
</evidence>
<keyword evidence="6" id="KW-0418">Kinase</keyword>
<evidence type="ECO:0000256" key="4">
    <source>
        <dbReference type="ARBA" id="ARBA00022679"/>
    </source>
</evidence>
<evidence type="ECO:0000256" key="10">
    <source>
        <dbReference type="SAM" id="Phobius"/>
    </source>
</evidence>
<dbReference type="PANTHER" id="PTHR13205:SF15">
    <property type="entry name" value="DOLICHOL KINASE"/>
    <property type="match status" value="1"/>
</dbReference>
<sequence>MASMIGYKFGVLRWSKTGKKTIEGTAAGITSVLAACSILVSLLASSGYILSQNWADYWRHIQHSSTMLSYLSCSIVFYVYRNNFCTSN</sequence>
<dbReference type="EMBL" id="CM009753">
    <property type="protein sequence ID" value="PUZ56043.1"/>
    <property type="molecule type" value="Genomic_DNA"/>
</dbReference>
<feature type="transmembrane region" description="Helical" evidence="10">
    <location>
        <begin position="61"/>
        <end position="80"/>
    </location>
</feature>
<evidence type="ECO:0000256" key="2">
    <source>
        <dbReference type="ARBA" id="ARBA00010794"/>
    </source>
</evidence>
<dbReference type="Proteomes" id="UP000244336">
    <property type="component" value="Chromosome 5"/>
</dbReference>
<dbReference type="GO" id="GO:0043048">
    <property type="term" value="P:dolichyl monophosphate biosynthetic process"/>
    <property type="evidence" value="ECO:0007669"/>
    <property type="project" value="TreeGrafter"/>
</dbReference>
<accession>A0A2T7DKE1</accession>
<evidence type="ECO:0000313" key="12">
    <source>
        <dbReference type="Proteomes" id="UP000244336"/>
    </source>
</evidence>
<dbReference type="EC" id="2.7.1.108" evidence="3"/>
<feature type="transmembrane region" description="Helical" evidence="10">
    <location>
        <begin position="21"/>
        <end position="49"/>
    </location>
</feature>
<keyword evidence="12" id="KW-1185">Reference proteome</keyword>
<keyword evidence="8 10" id="KW-1133">Transmembrane helix</keyword>
<proteinExistence type="inferred from homology"/>
<evidence type="ECO:0000313" key="11">
    <source>
        <dbReference type="EMBL" id="PUZ56043.1"/>
    </source>
</evidence>
<dbReference type="InterPro" id="IPR032974">
    <property type="entry name" value="Polypren_kinase"/>
</dbReference>
<dbReference type="PANTHER" id="PTHR13205">
    <property type="entry name" value="TRANSMEMBRANE PROTEIN 15-RELATED"/>
    <property type="match status" value="1"/>
</dbReference>
<evidence type="ECO:0000256" key="9">
    <source>
        <dbReference type="ARBA" id="ARBA00023136"/>
    </source>
</evidence>
<keyword evidence="5 10" id="KW-0812">Transmembrane</keyword>